<dbReference type="CDD" id="cd05466">
    <property type="entry name" value="PBP2_LTTR_substrate"/>
    <property type="match status" value="1"/>
</dbReference>
<keyword evidence="2" id="KW-0805">Transcription regulation</keyword>
<organism evidence="6 7">
    <name type="scientific">Candidatus Eisenbergiella merdavium</name>
    <dbReference type="NCBI Taxonomy" id="2838551"/>
    <lineage>
        <taxon>Bacteria</taxon>
        <taxon>Bacillati</taxon>
        <taxon>Bacillota</taxon>
        <taxon>Clostridia</taxon>
        <taxon>Lachnospirales</taxon>
        <taxon>Lachnospiraceae</taxon>
        <taxon>Eisenbergiella</taxon>
    </lineage>
</organism>
<dbReference type="GO" id="GO:0003700">
    <property type="term" value="F:DNA-binding transcription factor activity"/>
    <property type="evidence" value="ECO:0007669"/>
    <property type="project" value="InterPro"/>
</dbReference>
<reference evidence="6" key="1">
    <citation type="journal article" date="2021" name="PeerJ">
        <title>Extensive microbial diversity within the chicken gut microbiome revealed by metagenomics and culture.</title>
        <authorList>
            <person name="Gilroy R."/>
            <person name="Ravi A."/>
            <person name="Getino M."/>
            <person name="Pursley I."/>
            <person name="Horton D.L."/>
            <person name="Alikhan N.F."/>
            <person name="Baker D."/>
            <person name="Gharbi K."/>
            <person name="Hall N."/>
            <person name="Watson M."/>
            <person name="Adriaenssens E.M."/>
            <person name="Foster-Nyarko E."/>
            <person name="Jarju S."/>
            <person name="Secka A."/>
            <person name="Antonio M."/>
            <person name="Oren A."/>
            <person name="Chaudhuri R.R."/>
            <person name="La Ragione R."/>
            <person name="Hildebrand F."/>
            <person name="Pallen M.J."/>
        </authorList>
    </citation>
    <scope>NUCLEOTIDE SEQUENCE</scope>
    <source>
        <strain evidence="6">USAMLcec2-132</strain>
    </source>
</reference>
<proteinExistence type="inferred from homology"/>
<reference evidence="6" key="2">
    <citation type="submission" date="2021-04" db="EMBL/GenBank/DDBJ databases">
        <authorList>
            <person name="Gilroy R."/>
        </authorList>
    </citation>
    <scope>NUCLEOTIDE SEQUENCE</scope>
    <source>
        <strain evidence="6">USAMLcec2-132</strain>
    </source>
</reference>
<dbReference type="FunFam" id="1.10.10.10:FF:000001">
    <property type="entry name" value="LysR family transcriptional regulator"/>
    <property type="match status" value="1"/>
</dbReference>
<dbReference type="InterPro" id="IPR000847">
    <property type="entry name" value="LysR_HTH_N"/>
</dbReference>
<dbReference type="SUPFAM" id="SSF53850">
    <property type="entry name" value="Periplasmic binding protein-like II"/>
    <property type="match status" value="1"/>
</dbReference>
<dbReference type="PRINTS" id="PR00039">
    <property type="entry name" value="HTHLYSR"/>
</dbReference>
<gene>
    <name evidence="6" type="ORF">H9761_02240</name>
</gene>
<evidence type="ECO:0000313" key="7">
    <source>
        <dbReference type="Proteomes" id="UP000823891"/>
    </source>
</evidence>
<dbReference type="PANTHER" id="PTHR30126:SF40">
    <property type="entry name" value="HTH-TYPE TRANSCRIPTIONAL REGULATOR GLTR"/>
    <property type="match status" value="1"/>
</dbReference>
<feature type="domain" description="HTH lysR-type" evidence="5">
    <location>
        <begin position="1"/>
        <end position="58"/>
    </location>
</feature>
<comment type="caution">
    <text evidence="6">The sequence shown here is derived from an EMBL/GenBank/DDBJ whole genome shotgun (WGS) entry which is preliminary data.</text>
</comment>
<dbReference type="PANTHER" id="PTHR30126">
    <property type="entry name" value="HTH-TYPE TRANSCRIPTIONAL REGULATOR"/>
    <property type="match status" value="1"/>
</dbReference>
<sequence>MEIRNLTTFIRVAELQSFSRAAEQLGYSQSAVTVQIQALEQELGTLLFERIGRRVRLTEDGERLVERAVAVLRAVQEAENVGKGNAQGGGRLRIGTAESLLISVLPPVFVEFGARCPGALLSTKTGPVEGLFEMVRQNEIDLLYFLDRKMDFPEWVKVAEHKERAVFVAAAVHPLAKEERIGVRRLLQEPLVLTERGISYRYALEQALAADGIALEPFLETGNTDVITRLVRENRGVSFLPEFVVREDLESGRLAELSVDCPQIEMFSQLVYHRNKLVTPQMELFIRLLEERYFNRTVPATGLDKTALPAYSV</sequence>
<comment type="similarity">
    <text evidence="1">Belongs to the LysR transcriptional regulatory family.</text>
</comment>
<evidence type="ECO:0000256" key="1">
    <source>
        <dbReference type="ARBA" id="ARBA00009437"/>
    </source>
</evidence>
<evidence type="ECO:0000313" key="6">
    <source>
        <dbReference type="EMBL" id="HJC22507.1"/>
    </source>
</evidence>
<dbReference type="AlphaFoldDB" id="A0A9D2NBQ9"/>
<dbReference type="InterPro" id="IPR005119">
    <property type="entry name" value="LysR_subst-bd"/>
</dbReference>
<dbReference type="Pfam" id="PF03466">
    <property type="entry name" value="LysR_substrate"/>
    <property type="match status" value="1"/>
</dbReference>
<dbReference type="Pfam" id="PF00126">
    <property type="entry name" value="HTH_1"/>
    <property type="match status" value="1"/>
</dbReference>
<accession>A0A9D2NBQ9</accession>
<evidence type="ECO:0000256" key="4">
    <source>
        <dbReference type="ARBA" id="ARBA00023163"/>
    </source>
</evidence>
<evidence type="ECO:0000259" key="5">
    <source>
        <dbReference type="PROSITE" id="PS50931"/>
    </source>
</evidence>
<dbReference type="GO" id="GO:0000976">
    <property type="term" value="F:transcription cis-regulatory region binding"/>
    <property type="evidence" value="ECO:0007669"/>
    <property type="project" value="TreeGrafter"/>
</dbReference>
<dbReference type="InterPro" id="IPR036390">
    <property type="entry name" value="WH_DNA-bd_sf"/>
</dbReference>
<dbReference type="InterPro" id="IPR036388">
    <property type="entry name" value="WH-like_DNA-bd_sf"/>
</dbReference>
<keyword evidence="3" id="KW-0238">DNA-binding</keyword>
<name>A0A9D2NBQ9_9FIRM</name>
<keyword evidence="4" id="KW-0804">Transcription</keyword>
<dbReference type="Gene3D" id="1.10.10.10">
    <property type="entry name" value="Winged helix-like DNA-binding domain superfamily/Winged helix DNA-binding domain"/>
    <property type="match status" value="1"/>
</dbReference>
<dbReference type="Gene3D" id="3.40.190.290">
    <property type="match status" value="1"/>
</dbReference>
<protein>
    <submittedName>
        <fullName evidence="6">LysR family transcriptional regulator</fullName>
    </submittedName>
</protein>
<dbReference type="SUPFAM" id="SSF46785">
    <property type="entry name" value="Winged helix' DNA-binding domain"/>
    <property type="match status" value="1"/>
</dbReference>
<dbReference type="Proteomes" id="UP000823891">
    <property type="component" value="Unassembled WGS sequence"/>
</dbReference>
<dbReference type="PROSITE" id="PS50931">
    <property type="entry name" value="HTH_LYSR"/>
    <property type="match status" value="1"/>
</dbReference>
<evidence type="ECO:0000256" key="3">
    <source>
        <dbReference type="ARBA" id="ARBA00023125"/>
    </source>
</evidence>
<evidence type="ECO:0000256" key="2">
    <source>
        <dbReference type="ARBA" id="ARBA00023015"/>
    </source>
</evidence>
<dbReference type="EMBL" id="DWWS01000013">
    <property type="protein sequence ID" value="HJC22507.1"/>
    <property type="molecule type" value="Genomic_DNA"/>
</dbReference>